<feature type="region of interest" description="Disordered" evidence="1">
    <location>
        <begin position="252"/>
        <end position="289"/>
    </location>
</feature>
<feature type="compositionally biased region" description="Polar residues" evidence="1">
    <location>
        <begin position="252"/>
        <end position="268"/>
    </location>
</feature>
<feature type="region of interest" description="Disordered" evidence="1">
    <location>
        <begin position="54"/>
        <end position="101"/>
    </location>
</feature>
<proteinExistence type="predicted"/>
<feature type="region of interest" description="Disordered" evidence="1">
    <location>
        <begin position="185"/>
        <end position="226"/>
    </location>
</feature>
<evidence type="ECO:0000256" key="1">
    <source>
        <dbReference type="SAM" id="MobiDB-lite"/>
    </source>
</evidence>
<feature type="compositionally biased region" description="Basic and acidic residues" evidence="1">
    <location>
        <begin position="198"/>
        <end position="226"/>
    </location>
</feature>
<protein>
    <submittedName>
        <fullName evidence="2">Uncharacterized protein</fullName>
    </submittedName>
</protein>
<accession>A0A8S9HMT7</accession>
<evidence type="ECO:0000313" key="3">
    <source>
        <dbReference type="Proteomes" id="UP000712281"/>
    </source>
</evidence>
<comment type="caution">
    <text evidence="2">The sequence shown here is derived from an EMBL/GenBank/DDBJ whole genome shotgun (WGS) entry which is preliminary data.</text>
</comment>
<sequence>MSFRSSHWGRPTPREEHRPMESDEHRSIHDTQHRLTVHTESVASCETVRIMTHEEFGDKHPHPLKPYRVTTKDIDRHREPVTDQQRDSTDDRQSPPSINRRPPLTYRVLIYNGYYPLIVTWFQPDFRLESSMSFGGSHWCRPIPRDEHRLMETDEYRSTPVTQHRSTEKIASCAAVRILTHEEVADKHTYPPKPLRIKKSDIDRHHEPATDRQSDSTTDRQDYSSVDRRLPLTYRVQLPKINVARLNAIRNPSQPSETIADNFRQQPYNAPESMQIDQTSEKRTLRRRK</sequence>
<name>A0A8S9HMT7_BRACR</name>
<feature type="compositionally biased region" description="Basic and acidic residues" evidence="1">
    <location>
        <begin position="70"/>
        <end position="93"/>
    </location>
</feature>
<feature type="region of interest" description="Disordered" evidence="1">
    <location>
        <begin position="1"/>
        <end position="33"/>
    </location>
</feature>
<reference evidence="2" key="1">
    <citation type="submission" date="2019-12" db="EMBL/GenBank/DDBJ databases">
        <title>Genome sequencing and annotation of Brassica cretica.</title>
        <authorList>
            <person name="Studholme D.J."/>
            <person name="Sarris P.F."/>
        </authorList>
    </citation>
    <scope>NUCLEOTIDE SEQUENCE</scope>
    <source>
        <strain evidence="2">PFS-001/15</strain>
        <tissue evidence="2">Leaf</tissue>
    </source>
</reference>
<dbReference type="AlphaFoldDB" id="A0A8S9HMT7"/>
<dbReference type="Proteomes" id="UP000712281">
    <property type="component" value="Unassembled WGS sequence"/>
</dbReference>
<dbReference type="EMBL" id="QGKW02001940">
    <property type="protein sequence ID" value="KAF2559263.1"/>
    <property type="molecule type" value="Genomic_DNA"/>
</dbReference>
<evidence type="ECO:0000313" key="2">
    <source>
        <dbReference type="EMBL" id="KAF2559263.1"/>
    </source>
</evidence>
<gene>
    <name evidence="2" type="ORF">F2Q68_00015117</name>
</gene>
<feature type="compositionally biased region" description="Basic and acidic residues" evidence="1">
    <location>
        <begin position="12"/>
        <end position="33"/>
    </location>
</feature>
<organism evidence="2 3">
    <name type="scientific">Brassica cretica</name>
    <name type="common">Mustard</name>
    <dbReference type="NCBI Taxonomy" id="69181"/>
    <lineage>
        <taxon>Eukaryota</taxon>
        <taxon>Viridiplantae</taxon>
        <taxon>Streptophyta</taxon>
        <taxon>Embryophyta</taxon>
        <taxon>Tracheophyta</taxon>
        <taxon>Spermatophyta</taxon>
        <taxon>Magnoliopsida</taxon>
        <taxon>eudicotyledons</taxon>
        <taxon>Gunneridae</taxon>
        <taxon>Pentapetalae</taxon>
        <taxon>rosids</taxon>
        <taxon>malvids</taxon>
        <taxon>Brassicales</taxon>
        <taxon>Brassicaceae</taxon>
        <taxon>Brassiceae</taxon>
        <taxon>Brassica</taxon>
    </lineage>
</organism>